<proteinExistence type="predicted"/>
<dbReference type="InterPro" id="IPR010775">
    <property type="entry name" value="DUF1365"/>
</dbReference>
<reference evidence="1 2" key="1">
    <citation type="submission" date="2019-09" db="EMBL/GenBank/DDBJ databases">
        <authorList>
            <person name="Wang X."/>
        </authorList>
    </citation>
    <scope>NUCLEOTIDE SEQUENCE [LARGE SCALE GENOMIC DNA]</scope>
    <source>
        <strain evidence="1 2">CICC 11023</strain>
    </source>
</reference>
<gene>
    <name evidence="1" type="ORF">F3087_15240</name>
</gene>
<name>A0A5N0EGD1_9NOCA</name>
<dbReference type="PANTHER" id="PTHR33973:SF4">
    <property type="entry name" value="OS07G0153300 PROTEIN"/>
    <property type="match status" value="1"/>
</dbReference>
<accession>A0A5N0EGD1</accession>
<dbReference type="OrthoDB" id="9778801at2"/>
<dbReference type="Proteomes" id="UP000323876">
    <property type="component" value="Unassembled WGS sequence"/>
</dbReference>
<dbReference type="EMBL" id="VXLC01000004">
    <property type="protein sequence ID" value="KAA8888382.1"/>
    <property type="molecule type" value="Genomic_DNA"/>
</dbReference>
<dbReference type="PANTHER" id="PTHR33973">
    <property type="entry name" value="OS07G0153300 PROTEIN"/>
    <property type="match status" value="1"/>
</dbReference>
<protein>
    <submittedName>
        <fullName evidence="1">DUF1365 domain-containing protein</fullName>
    </submittedName>
</protein>
<sequence length="242" mass="27596">MNTTAQIVRTRIHHVRLAPMRHEFSYRSYSWLVDLDDLPKLPRWLRPLAGFRAADHLGDPDRTLRENVDGYLAEQGIDLRGGRVRMLANARVLGYVFNPLTLFWCRDDTGELVCVIAEVHNTYGGRHRYLVRTDDRGGATTAKSFYVSPFNEVRGEYRMRLPEPADRLRAAITLIDNQPIFAASMTGRCHSATVRTILRATVAVPLAPLVVSALIRWHGVQLWARGLPLVPRPAQHFEEYSR</sequence>
<dbReference type="Pfam" id="PF07103">
    <property type="entry name" value="DUF1365"/>
    <property type="match status" value="1"/>
</dbReference>
<evidence type="ECO:0000313" key="2">
    <source>
        <dbReference type="Proteomes" id="UP000323876"/>
    </source>
</evidence>
<dbReference type="AlphaFoldDB" id="A0A5N0EGD1"/>
<keyword evidence="2" id="KW-1185">Reference proteome</keyword>
<evidence type="ECO:0000313" key="1">
    <source>
        <dbReference type="EMBL" id="KAA8888382.1"/>
    </source>
</evidence>
<organism evidence="1 2">
    <name type="scientific">Nocardia colli</name>
    <dbReference type="NCBI Taxonomy" id="2545717"/>
    <lineage>
        <taxon>Bacteria</taxon>
        <taxon>Bacillati</taxon>
        <taxon>Actinomycetota</taxon>
        <taxon>Actinomycetes</taxon>
        <taxon>Mycobacteriales</taxon>
        <taxon>Nocardiaceae</taxon>
        <taxon>Nocardia</taxon>
    </lineage>
</organism>
<comment type="caution">
    <text evidence="1">The sequence shown here is derived from an EMBL/GenBank/DDBJ whole genome shotgun (WGS) entry which is preliminary data.</text>
</comment>